<dbReference type="EMBL" id="JBHRYC010000050">
    <property type="protein sequence ID" value="MFC3637843.1"/>
    <property type="molecule type" value="Genomic_DNA"/>
</dbReference>
<evidence type="ECO:0000313" key="1">
    <source>
        <dbReference type="EMBL" id="MFC3637843.1"/>
    </source>
</evidence>
<sequence length="91" mass="10101">MADVWIRLLISRGNGIEDAQETIPLSDFGGHIPSVGDRVVEMLRPRNTAYRVVERIFETNAADRKNTYIGLVVEPAVMSDLEAMPRFAPSG</sequence>
<accession>A0ABV7UHQ0</accession>
<evidence type="ECO:0000313" key="2">
    <source>
        <dbReference type="Proteomes" id="UP001595704"/>
    </source>
</evidence>
<gene>
    <name evidence="1" type="ORF">ACFONL_10720</name>
</gene>
<dbReference type="RefSeq" id="WP_191317847.1">
    <property type="nucleotide sequence ID" value="NZ_BNCG01000001.1"/>
</dbReference>
<name>A0ABV7UHQ0_9HYPH</name>
<proteinExistence type="predicted"/>
<reference evidence="2" key="1">
    <citation type="journal article" date="2019" name="Int. J. Syst. Evol. Microbiol.">
        <title>The Global Catalogue of Microorganisms (GCM) 10K type strain sequencing project: providing services to taxonomists for standard genome sequencing and annotation.</title>
        <authorList>
            <consortium name="The Broad Institute Genomics Platform"/>
            <consortium name="The Broad Institute Genome Sequencing Center for Infectious Disease"/>
            <person name="Wu L."/>
            <person name="Ma J."/>
        </authorList>
    </citation>
    <scope>NUCLEOTIDE SEQUENCE [LARGE SCALE GENOMIC DNA]</scope>
    <source>
        <strain evidence="2">KCTC 42282</strain>
    </source>
</reference>
<comment type="caution">
    <text evidence="1">The sequence shown here is derived from an EMBL/GenBank/DDBJ whole genome shotgun (WGS) entry which is preliminary data.</text>
</comment>
<keyword evidence="2" id="KW-1185">Reference proteome</keyword>
<dbReference type="Proteomes" id="UP001595704">
    <property type="component" value="Unassembled WGS sequence"/>
</dbReference>
<protein>
    <submittedName>
        <fullName evidence="1">Uncharacterized protein</fullName>
    </submittedName>
</protein>
<organism evidence="1 2">
    <name type="scientific">Camelimonas fluminis</name>
    <dbReference type="NCBI Taxonomy" id="1576911"/>
    <lineage>
        <taxon>Bacteria</taxon>
        <taxon>Pseudomonadati</taxon>
        <taxon>Pseudomonadota</taxon>
        <taxon>Alphaproteobacteria</taxon>
        <taxon>Hyphomicrobiales</taxon>
        <taxon>Chelatococcaceae</taxon>
        <taxon>Camelimonas</taxon>
    </lineage>
</organism>